<evidence type="ECO:0000256" key="2">
    <source>
        <dbReference type="ARBA" id="ARBA00006432"/>
    </source>
</evidence>
<keyword evidence="4" id="KW-0597">Phosphoprotein</keyword>
<dbReference type="Gene3D" id="2.30.38.10">
    <property type="entry name" value="Luciferase, Domain 3"/>
    <property type="match status" value="3"/>
</dbReference>
<dbReference type="EnsemblBacteria" id="ACC81528">
    <property type="protein sequence ID" value="ACC81528"/>
    <property type="gene ID" value="Npun_R3026"/>
</dbReference>
<dbReference type="GO" id="GO:0043041">
    <property type="term" value="P:amino acid activation for nonribosomal peptide biosynthetic process"/>
    <property type="evidence" value="ECO:0007669"/>
    <property type="project" value="UniProtKB-ARBA"/>
</dbReference>
<evidence type="ECO:0000259" key="6">
    <source>
        <dbReference type="PROSITE" id="PS50075"/>
    </source>
</evidence>
<dbReference type="NCBIfam" id="TIGR01733">
    <property type="entry name" value="AA-adenyl-dom"/>
    <property type="match status" value="3"/>
</dbReference>
<dbReference type="PROSITE" id="PS00012">
    <property type="entry name" value="PHOSPHOPANTETHEINE"/>
    <property type="match status" value="3"/>
</dbReference>
<dbReference type="SUPFAM" id="SSF47336">
    <property type="entry name" value="ACP-like"/>
    <property type="match status" value="3"/>
</dbReference>
<dbReference type="GO" id="GO:0008610">
    <property type="term" value="P:lipid biosynthetic process"/>
    <property type="evidence" value="ECO:0007669"/>
    <property type="project" value="UniProtKB-ARBA"/>
</dbReference>
<dbReference type="GO" id="GO:0044550">
    <property type="term" value="P:secondary metabolite biosynthetic process"/>
    <property type="evidence" value="ECO:0007669"/>
    <property type="project" value="UniProtKB-ARBA"/>
</dbReference>
<feature type="domain" description="Carrier" evidence="6">
    <location>
        <begin position="2534"/>
        <end position="2608"/>
    </location>
</feature>
<dbReference type="InterPro" id="IPR001242">
    <property type="entry name" value="Condensation_dom"/>
</dbReference>
<evidence type="ECO:0000256" key="4">
    <source>
        <dbReference type="ARBA" id="ARBA00022553"/>
    </source>
</evidence>
<dbReference type="InterPro" id="IPR010060">
    <property type="entry name" value="NRPS_synth"/>
</dbReference>
<dbReference type="FunFam" id="3.40.50.980:FF:000001">
    <property type="entry name" value="Non-ribosomal peptide synthetase"/>
    <property type="match status" value="3"/>
</dbReference>
<dbReference type="FunFam" id="2.30.38.10:FF:000001">
    <property type="entry name" value="Non-ribosomal peptide synthetase PvdI"/>
    <property type="match status" value="2"/>
</dbReference>
<evidence type="ECO:0000256" key="3">
    <source>
        <dbReference type="ARBA" id="ARBA00022450"/>
    </source>
</evidence>
<gene>
    <name evidence="7" type="ordered locus">Npun_R3026</name>
</gene>
<dbReference type="Gene3D" id="3.30.300.30">
    <property type="match status" value="3"/>
</dbReference>
<comment type="similarity">
    <text evidence="2">Belongs to the ATP-dependent AMP-binding enzyme family.</text>
</comment>
<dbReference type="SUPFAM" id="SSF52777">
    <property type="entry name" value="CoA-dependent acyltransferases"/>
    <property type="match status" value="12"/>
</dbReference>
<keyword evidence="7" id="KW-0413">Isomerase</keyword>
<keyword evidence="8" id="KW-1185">Reference proteome</keyword>
<dbReference type="FunFam" id="3.40.50.12780:FF:000012">
    <property type="entry name" value="Non-ribosomal peptide synthetase"/>
    <property type="match status" value="3"/>
</dbReference>
<evidence type="ECO:0000256" key="1">
    <source>
        <dbReference type="ARBA" id="ARBA00001957"/>
    </source>
</evidence>
<dbReference type="GO" id="GO:0031177">
    <property type="term" value="F:phosphopantetheine binding"/>
    <property type="evidence" value="ECO:0007669"/>
    <property type="project" value="InterPro"/>
</dbReference>
<evidence type="ECO:0000313" key="7">
    <source>
        <dbReference type="EMBL" id="ACC81528.1"/>
    </source>
</evidence>
<dbReference type="NCBIfam" id="NF003417">
    <property type="entry name" value="PRK04813.1"/>
    <property type="match status" value="3"/>
</dbReference>
<dbReference type="EMBL" id="CP001037">
    <property type="protein sequence ID" value="ACC81528.1"/>
    <property type="molecule type" value="Genomic_DNA"/>
</dbReference>
<dbReference type="PROSITE" id="PS50075">
    <property type="entry name" value="CARRIER"/>
    <property type="match status" value="3"/>
</dbReference>
<dbReference type="CDD" id="cd17651">
    <property type="entry name" value="A_NRPS_VisG_like"/>
    <property type="match status" value="1"/>
</dbReference>
<dbReference type="NCBIfam" id="TIGR01720">
    <property type="entry name" value="NRPS-para261"/>
    <property type="match status" value="3"/>
</dbReference>
<evidence type="ECO:0000313" key="8">
    <source>
        <dbReference type="Proteomes" id="UP000001191"/>
    </source>
</evidence>
<reference evidence="8" key="1">
    <citation type="submission" date="2008-04" db="EMBL/GenBank/DDBJ databases">
        <title>Complete sequence of chromosome of Nostoc punctiforme ATCC 29133.</title>
        <authorList>
            <consortium name="US DOE Joint Genome Institute"/>
            <person name="Copeland A."/>
            <person name="Lucas S."/>
            <person name="Lapidus A."/>
            <person name="Glavina del Rio T."/>
            <person name="Dalin E."/>
            <person name="Tice H."/>
            <person name="Pitluck S."/>
            <person name="Chain P."/>
            <person name="Malfatti S."/>
            <person name="Shin M."/>
            <person name="Vergez L."/>
            <person name="Schmutz J."/>
            <person name="Larimer F."/>
            <person name="Land M."/>
            <person name="Hauser L."/>
            <person name="Kyrpides N."/>
            <person name="Kim E."/>
            <person name="Meeks J.C."/>
            <person name="Elhai J."/>
            <person name="Campbell E.L."/>
            <person name="Thiel T."/>
            <person name="Longmire J."/>
            <person name="Potts M."/>
            <person name="Atlas R."/>
        </authorList>
    </citation>
    <scope>NUCLEOTIDE SEQUENCE [LARGE SCALE GENOMIC DNA]</scope>
    <source>
        <strain evidence="8">ATCC 29133 / PCC 73102</strain>
    </source>
</reference>
<dbReference type="Gene3D" id="3.30.559.10">
    <property type="entry name" value="Chloramphenicol acetyltransferase-like domain"/>
    <property type="match status" value="6"/>
</dbReference>
<dbReference type="Pfam" id="PF00501">
    <property type="entry name" value="AMP-binding"/>
    <property type="match status" value="3"/>
</dbReference>
<dbReference type="Proteomes" id="UP000001191">
    <property type="component" value="Chromosome"/>
</dbReference>
<dbReference type="EC" id="5.1.1.3" evidence="7"/>
<dbReference type="InterPro" id="IPR023213">
    <property type="entry name" value="CAT-like_dom_sf"/>
</dbReference>
<accession>B2IXK0</accession>
<dbReference type="PANTHER" id="PTHR45398">
    <property type="match status" value="1"/>
</dbReference>
<dbReference type="SMART" id="SM00823">
    <property type="entry name" value="PKS_PP"/>
    <property type="match status" value="3"/>
</dbReference>
<dbReference type="CDD" id="cd19534">
    <property type="entry name" value="E_NRPS"/>
    <property type="match status" value="3"/>
</dbReference>
<keyword evidence="5" id="KW-0045">Antibiotic biosynthesis</keyword>
<dbReference type="Pfam" id="PF00668">
    <property type="entry name" value="Condensation"/>
    <property type="match status" value="6"/>
</dbReference>
<dbReference type="HOGENOM" id="CLU_223888_0_0_3"/>
<dbReference type="PROSITE" id="PS00455">
    <property type="entry name" value="AMP_BINDING"/>
    <property type="match status" value="3"/>
</dbReference>
<feature type="domain" description="Carrier" evidence="6">
    <location>
        <begin position="4063"/>
        <end position="4137"/>
    </location>
</feature>
<dbReference type="InterPro" id="IPR020845">
    <property type="entry name" value="AMP-binding_CS"/>
</dbReference>
<dbReference type="Pfam" id="PF13193">
    <property type="entry name" value="AMP-binding_C"/>
    <property type="match status" value="3"/>
</dbReference>
<feature type="domain" description="Carrier" evidence="6">
    <location>
        <begin position="996"/>
        <end position="1070"/>
    </location>
</feature>
<dbReference type="GO" id="GO:0008881">
    <property type="term" value="F:glutamate racemase activity"/>
    <property type="evidence" value="ECO:0007669"/>
    <property type="project" value="UniProtKB-EC"/>
</dbReference>
<dbReference type="InterPro" id="IPR000873">
    <property type="entry name" value="AMP-dep_synth/lig_dom"/>
</dbReference>
<dbReference type="InterPro" id="IPR036736">
    <property type="entry name" value="ACP-like_sf"/>
</dbReference>
<dbReference type="KEGG" id="npu:Npun_R3026"/>
<dbReference type="RefSeq" id="WP_012409515.1">
    <property type="nucleotide sequence ID" value="NC_010628.1"/>
</dbReference>
<dbReference type="eggNOG" id="COG1020">
    <property type="taxonomic scope" value="Bacteria"/>
</dbReference>
<dbReference type="InterPro" id="IPR020806">
    <property type="entry name" value="PKS_PP-bd"/>
</dbReference>
<dbReference type="GO" id="GO:0050157">
    <property type="term" value="F:ornithine racemase activity"/>
    <property type="evidence" value="ECO:0007669"/>
    <property type="project" value="UniProtKB-EC"/>
</dbReference>
<dbReference type="FunFam" id="1.10.1200.10:FF:000005">
    <property type="entry name" value="Nonribosomal peptide synthetase 1"/>
    <property type="match status" value="3"/>
</dbReference>
<dbReference type="OrthoDB" id="9757538at2"/>
<reference evidence="7 8" key="2">
    <citation type="journal article" date="2013" name="Plant Physiol.">
        <title>A Nostoc punctiforme Sugar Transporter Necessary to Establish a Cyanobacterium-Plant Symbiosis.</title>
        <authorList>
            <person name="Ekman M."/>
            <person name="Picossi S."/>
            <person name="Campbell E.L."/>
            <person name="Meeks J.C."/>
            <person name="Flores E."/>
        </authorList>
    </citation>
    <scope>NUCLEOTIDE SEQUENCE [LARGE SCALE GENOMIC DNA]</scope>
    <source>
        <strain evidence="8">ATCC 29133 / PCC 73102</strain>
    </source>
</reference>
<sequence>MVTVDKKSKGKNIESIYPLSPMQQGMLFHTLYAPETGVYFQQLICTLRGNLNIAAFEQAWQRVLERHPVLRTAFVWENPKQSFQVVCKLVNIPWFHYDWTSLSPSEQQDALEAFVQADRDKGFELKQVPLMRCTLIQIADDTYTFIWSHHHLLIDGWSLPTIVQEVFAFYDAFNKGDNLYLKTPRPYEDYITWLKKQDVSQAELYWREKFQNFTVPTALTVEIPLSKRCLRHTTPTQQSKYTTQQIKITQPATTNIQTFAKQHKLTLNNLIQGAWALLLSRYSGQTDIVFGATVSGRPPELLGVESMVGLFINTLPVRITIPEDVEVLPWLKELQAQQVESEQYSYTPLVEIQGWSEIPGGMPLFESIVIFENYPVDASVQEKIANLDISDIRCIEQSNYPLTILAVPGSELSISISYDTNRFEAPTIARMLGHFQTLLESIAANANQYPSQLSLLTKTEQNQILLEWNNTQTSYFQEQCIHELFELQVERSPDAIAIVYENEQLTYQELNTKANQLAHHLRSLGVSADILVGICVERSIEMLIGILGILKAGGAYVPLDPNYPQERLSFTLADSQVKVLITQQQLLPNLPENQAQILCIDSDWDFIAQSSANNPPRLTTPDNLAYIIYTSGSTGKPKGVLINHANIVRLFTATEEWFHFNQDDIWTLFHSFAFDFSVWEIWGALIKGGRLVIVPYWISRSPADFYQLLCKQQVTVLNQTPSAFGQLIQTEELIKTSESLALRWVIFGGEALELQSLKPWFERHGDKLPQLVNMYGITETTVHVTYRPITIADLSSNAGSVIGCPIPDLQVYILDQNRQLLPMGVPGEMYVGGAGLARGYLNREELTSKVFVAHPFNDDPNARLYKTGDLARYLGNGDLEYLGRIDNQVKIRGFRIELGEIEAAISQHPDVQATVVLARVDNPGDKRLVAYLVLNQQLAISVNELRQFLGSKLPQYMIPAAFVFLDVLPLTSNGKVDRSGLKAPESGRELENRFVAPRTPIEQMLSKIWAEVLGVEQIGIHDNFFELGGDSILSLQIIARANLAGVHLSPKQLFEHQTIALLAAVAGTTRKIQAQQGLVTGLVPLTPIQHWFFEQNQPEPHHYNQSVLLSVPSDLKPELLKRVLQQLLLHHDALRLRFTPEKEGWHQVNADFESTVPLSVVDLSTMSPQEQLAALEDVGGKLQAQLNLCTGPIIRAALFDLGNQANRLLLTIHHLAVDGVSWRILLDDLQTGYQQLIRGEAMQLPLKTTSFKHWAQRLSEYAQSDALAGELTYWLNPSRQQVLPIPVDYVQGDNTALYAATVSVSLNALETQALLQEVPKAYNTQINDVLVTALALVLSNWTGSKLLLFNLEGHGREELFEDVDLSRTVGWFTTIFPVLLELGTTKDLGNVLKSVKEQLRGIPNKGIGYGLVHYLQKGAEISSRLQTYSTAQISFNYLGQFDQVVNTSAGFELDDESVGHSQSLHSRRVHLLDIGGFISEGQLQIDWTYSSNIHQQSTIENLANEFIQALQALIAHCLSPDAGGYTPSDFPLAKLTQTQLDAQLSKIKYQNLEDIYPLSPMQQGMLFHSLYASESRAYFEQLNFTVKGNLEILSFEQAWQQVIAQHSVFRTGFIWDNHHQPLQVVYRQVELALEISDWRELSAIEQEQQLEIFLESEQRRGFQLSQAPLMRLNLIQLDADIYEFIWSHHHLLLDGWSLPLVFKEVFEFYEAICQGKNLDYQPPGDYKNYIAWLQKQNLAKAKVFWQQKLQGFSAPTPLVVDKTLKKQQQSSYSKQEIYLPELATNALQGFARQHQLTLNNIVQGAWALLLSRYSGEADVVFGVTVSGRPPALIGVESMVGLFINTLPLRVEVPESGQLLPWLKDLQAQQVESEQYSYTPLVEIQGWSDVPRGMPLFESIVVFENYPIDASVQQQNAFLEISDIHGSEQTNYPLTVSAVPGSQLSVNISYDTSRFEATTITRMLGHFQTLLEGIVAKPQQHLSELCLLTANEQRQLLFEWNNTQKDYPQDRCFHELFEHQVKLTPDAVAVVFENQQFTYQQLNSRANQLAHYLQTLGVGADMLVGICVERSLEMVLGLLGILKAGGAYVPLDPNYPQERLSYMLSDSQVSVLLTQQRLFEKLPQHSAQVVCLDTDWNLISQKSEENSISGVQAGNLAYVIYTSGSTGQPKGVLVLHKGLLNLVFWHQRTFEVTASDRATQLAGTAFDASVWELWPYLSAGASIYLVKADILSSLHGLRDWLICQQITISFVPTPLAEGLLTLEWNDCALRMLLTGGDRLHHYPSALIPFQLVNNYGPTENTVVTTSGLVVANEHQDILPSIGRAIANTQVYILDQYLQPVPIGVPGELHIGGDSLALGYLNRPELTQEKFIPNPFNNSKFKIPYGNAKGVQNSKLYKTGDLACYLPDGNIEYLGRIDNQVKIRGFRIELGEVETTLSQHPSISQIAVLVREDIPGDTCTERSRSKRLVAYLVLKQDHVLTVSYLRQFLKETLPEYMIPAAFVFLEALPLTSNGKVDQRALPAPDSRQELEVSFVAPRTPIEKMLASIWTDVLRVKQVGIYDNFFELGGDSILSLQIIARANQAGLQLNPKQLFENPTIVELMAIAGTTKKIQAEQGLVTGELPLTPIQHWAFEQNLHEPHHYNQSVLLSIPFDVKPELLKGVLQQLLLHHDALRLRFVREGKSWQQFNAAFEKTVPLNIVDLSTMLSEEQKEALENAGNEFQASLNLVAGPLLQAVLFQFGNGQPSKLLMIIHHLAVDGVSWRILLEDLLNAYHQLSSGEAIQLPSKTTSFKYWAQKLSEYAQSDALKDELTYWLNPSRKQVLPIPVDYEQGTNIVADATTVTVSLTTEETQALLQEVPKAYNTQINDVLLTALVQVLGKWTGSNLLLDLEGHGREDIFTDVDLSRTVGWFTTIFPVLLELSVNEDLGNILKSIKEQLRQIPDKGIGYGILRYLQQDAEISSCLQTYPPAQISFNYLGQFDQALSKSADFQLTTESLGAVQSLNNLRSHLLDINGIIVQGQLQIDWTYSKNSHQYATIKNLAQEFIEVLRSLIAHCLSPEVGGYTPSDFPLARLTQAQLDTQLSKTTARNLEDIYPLSPMQQGMLFHSVYEPESGVYFQQLSCILKGNLEIPAFEQAWQQVINRHSIFRTGFIWENHHQPLQLVYRQVKLPLEIDDWRALSSSEQQEKLDIFLKSEQQHSFKLSLAPLMCLNLIQLDAAAYQFIWSYHHLLLDGWSLPLVLKEVFDYYEAICQGKNLRHEPSSPYRNYIAWLQKQDLGQAEIYWQQKLQGFTAPTSLMVDKSLIGQEQHSSYSEQEIYLPQTVTNALESFARRHQLTLNNLVQGAWAVLLSRYSGEADVVFGATVSGRPPTLVGVESMVGLFINTLPVRVIISENEELLPWLKDLQAQQVECEQYSYTPLVEIQNWSEIPRGMSLFESLVVFENYPVDASVQEQNGSLEVSGVRGMEQTNYPLTVLAIPGQELTVKMSYDTSRFEAATISRMLGHFQTLLEGFVTNQNQQLRELSLLTPDEQQQLLIEWNTTQTDYPQNLCIHELFAVQVKRTPDAVAIVFENQQLTYTELNHRANQLAHYLQSLGVKPDVLVGICVKRSLEMVVGLLGILKAGGAYVALDPDYPQERLGYTLRDSQLSVLLTQEQLVDKLPEHQAQVVCLDENWQELAKFPTTNLQSFVQPTNLAYVLYTSGSTGRPKGVAIEHKSPVALISWAKEVFTPQQLAGVLASTSICFDLSVFELFVPLSWGGKVILAENALHLPTLPAAEQVTLINTVPSAISELIRVNGIPAGVSTVNLAGEPLQNQLVQQIYQQETVKYVFNLYGPSEDTTYSTFALIPQGATVAPSIGRPISNTQAYILDQNLQPVPIGVPGELHLGGAGLAQGYLNRPDLTQERFINSKFKIPYGNAKVVQNSKLESERLYKTGDLARYLPDGNIEYLGRIDNQVKIRGFRIELGEIETVLNENPAVFQAVVIAREDDPGVKRLVAYLVLKQEQTPTVTELRQFLTSKLPDYMIPAAFVFLAALPMTPNGKIDRRALPIPESRSELEVSFVAATTSIEQKLALIWAEVLRSQQVGIHDNFFELGGDSILSLQIIARANQAGLQLSPKQLFEHQTIAQLAKVVGTTKKIQAQQDLVTGIVPLTPIQHWFFAQNQPQPHHYNQSVLLSVPSDLDVELLRRVLQQLLLHHDALRLRFVLDAVIWKQFNAAFEETVALSVVDLSTLSPQEQPAALENAGSEFQASLSLSTGPLMRAVLFTLGDNQPSRLLLVIHHLAVDGVSWRILLDDLQTGYQQLIRAEVIQLPPKTTSFQYWSLQLTKYAQSAALSSEINYWLAESATNITPLPVDYPPTKETNTIASSAYVSLSLSSEETDTLLQEVPAVYNTQINDVLLTALMQSFTQWTGSDSLLVDLEGHGREELFEDVDLSRTVGWFTTLFPVHLKLGDETNPGEALKLVKEQLRRLPMRGIGYGVLRYLSQDAEQLEHLPKAEVSFNYLGQFNRESSAIATWEFAQESGGTEHSLQEYRNYLLQVSGLVMNGELQINWEYSEKVHQRSTVERLARQFMEALRTLIQHCQLPNVGGFTPSDFPKAGLSQEDIDDILADIN</sequence>
<dbReference type="SUPFAM" id="SSF56801">
    <property type="entry name" value="Acetyl-CoA synthetase-like"/>
    <property type="match status" value="3"/>
</dbReference>
<dbReference type="InterPro" id="IPR045851">
    <property type="entry name" value="AMP-bd_C_sf"/>
</dbReference>
<dbReference type="STRING" id="63737.Npun_R3026"/>
<dbReference type="CDD" id="cd12115">
    <property type="entry name" value="A_NRPS_Sfm_like"/>
    <property type="match status" value="1"/>
</dbReference>
<dbReference type="GO" id="GO:0017000">
    <property type="term" value="P:antibiotic biosynthetic process"/>
    <property type="evidence" value="ECO:0007669"/>
    <property type="project" value="UniProtKB-KW"/>
</dbReference>
<dbReference type="CDD" id="cd19543">
    <property type="entry name" value="DCL_NRPS"/>
    <property type="match status" value="3"/>
</dbReference>
<protein>
    <submittedName>
        <fullName evidence="7">Amino acid adenylation domain protein</fullName>
        <ecNumber evidence="7">5.1.1.12</ecNumber>
        <ecNumber evidence="7">5.1.1.3</ecNumber>
    </submittedName>
</protein>
<proteinExistence type="inferred from homology"/>
<dbReference type="Gene3D" id="3.30.559.30">
    <property type="entry name" value="Nonribosomal peptide synthetase, condensation domain"/>
    <property type="match status" value="6"/>
</dbReference>
<dbReference type="InterPro" id="IPR025110">
    <property type="entry name" value="AMP-bd_C"/>
</dbReference>
<dbReference type="EC" id="5.1.1.12" evidence="7"/>
<dbReference type="InterPro" id="IPR009081">
    <property type="entry name" value="PP-bd_ACP"/>
</dbReference>
<dbReference type="InterPro" id="IPR006162">
    <property type="entry name" value="Ppantetheine_attach_site"/>
</dbReference>
<dbReference type="CDD" id="cd17643">
    <property type="entry name" value="A_NRPS_Cytc1-like"/>
    <property type="match status" value="1"/>
</dbReference>
<dbReference type="Pfam" id="PF00550">
    <property type="entry name" value="PP-binding"/>
    <property type="match status" value="3"/>
</dbReference>
<dbReference type="Gene3D" id="3.40.50.980">
    <property type="match status" value="6"/>
</dbReference>
<dbReference type="Gene3D" id="1.10.1200.10">
    <property type="entry name" value="ACP-like"/>
    <property type="match status" value="3"/>
</dbReference>
<comment type="cofactor">
    <cofactor evidence="1">
        <name>pantetheine 4'-phosphate</name>
        <dbReference type="ChEBI" id="CHEBI:47942"/>
    </cofactor>
</comment>
<name>B2IXK0_NOSP7</name>
<keyword evidence="3" id="KW-0596">Phosphopantetheine</keyword>
<dbReference type="FunFam" id="3.30.300.30:FF:000010">
    <property type="entry name" value="Enterobactin synthetase component F"/>
    <property type="match status" value="3"/>
</dbReference>
<dbReference type="PhylomeDB" id="B2IXK0"/>
<dbReference type="InterPro" id="IPR010071">
    <property type="entry name" value="AA_adenyl_dom"/>
</dbReference>
<dbReference type="PANTHER" id="PTHR45398:SF1">
    <property type="entry name" value="ENZYME, PUTATIVE (JCVI)-RELATED"/>
    <property type="match status" value="1"/>
</dbReference>
<dbReference type="NCBIfam" id="NF004282">
    <property type="entry name" value="PRK05691.1"/>
    <property type="match status" value="5"/>
</dbReference>
<organism evidence="7 8">
    <name type="scientific">Nostoc punctiforme (strain ATCC 29133 / PCC 73102)</name>
    <dbReference type="NCBI Taxonomy" id="63737"/>
    <lineage>
        <taxon>Bacteria</taxon>
        <taxon>Bacillati</taxon>
        <taxon>Cyanobacteriota</taxon>
        <taxon>Cyanophyceae</taxon>
        <taxon>Nostocales</taxon>
        <taxon>Nostocaceae</taxon>
        <taxon>Nostoc</taxon>
    </lineage>
</organism>
<evidence type="ECO:0000256" key="5">
    <source>
        <dbReference type="ARBA" id="ARBA00023194"/>
    </source>
</evidence>